<dbReference type="InterPro" id="IPR008979">
    <property type="entry name" value="Galactose-bd-like_sf"/>
</dbReference>
<dbReference type="InterPro" id="IPR013783">
    <property type="entry name" value="Ig-like_fold"/>
</dbReference>
<dbReference type="SUPFAM" id="SSF49785">
    <property type="entry name" value="Galactose-binding domain-like"/>
    <property type="match status" value="1"/>
</dbReference>
<dbReference type="EC" id="3.2.1.23" evidence="5"/>
<organism evidence="13 14">
    <name type="scientific">Ulvibacterium marinum</name>
    <dbReference type="NCBI Taxonomy" id="2419782"/>
    <lineage>
        <taxon>Bacteria</taxon>
        <taxon>Pseudomonadati</taxon>
        <taxon>Bacteroidota</taxon>
        <taxon>Flavobacteriia</taxon>
        <taxon>Flavobacteriales</taxon>
        <taxon>Flavobacteriaceae</taxon>
        <taxon>Ulvibacterium</taxon>
    </lineage>
</organism>
<dbReference type="Gene3D" id="3.20.20.80">
    <property type="entry name" value="Glycosidases"/>
    <property type="match status" value="1"/>
</dbReference>
<evidence type="ECO:0000313" key="14">
    <source>
        <dbReference type="Proteomes" id="UP000276603"/>
    </source>
</evidence>
<evidence type="ECO:0000256" key="6">
    <source>
        <dbReference type="ARBA" id="ARBA00022801"/>
    </source>
</evidence>
<evidence type="ECO:0000259" key="11">
    <source>
        <dbReference type="Pfam" id="PF02837"/>
    </source>
</evidence>
<dbReference type="InterPro" id="IPR006104">
    <property type="entry name" value="Glyco_hydro_2_N"/>
</dbReference>
<evidence type="ECO:0000259" key="12">
    <source>
        <dbReference type="Pfam" id="PF16353"/>
    </source>
</evidence>
<dbReference type="InterPro" id="IPR036156">
    <property type="entry name" value="Beta-gal/glucu_dom_sf"/>
</dbReference>
<evidence type="ECO:0000256" key="4">
    <source>
        <dbReference type="ARBA" id="ARBA00011245"/>
    </source>
</evidence>
<dbReference type="Pfam" id="PF02837">
    <property type="entry name" value="Glyco_hydro_2_N"/>
    <property type="match status" value="1"/>
</dbReference>
<dbReference type="EMBL" id="RBCJ01000001">
    <property type="protein sequence ID" value="RKN83694.1"/>
    <property type="molecule type" value="Genomic_DNA"/>
</dbReference>
<reference evidence="13 14" key="1">
    <citation type="submission" date="2018-10" db="EMBL/GenBank/DDBJ databases">
        <title>Ulvibacterium marinum gen. nov., sp. nov., a novel marine bacterium of the family Flavobacteriaceae, isolated from a culture of the green alga Ulva prolifera.</title>
        <authorList>
            <person name="Zhang Z."/>
        </authorList>
    </citation>
    <scope>NUCLEOTIDE SEQUENCE [LARGE SCALE GENOMIC DNA]</scope>
    <source>
        <strain evidence="13 14">CCMM003</strain>
    </source>
</reference>
<dbReference type="InterPro" id="IPR006102">
    <property type="entry name" value="Ig-like_GH2"/>
</dbReference>
<evidence type="ECO:0000313" key="13">
    <source>
        <dbReference type="EMBL" id="RKN83694.1"/>
    </source>
</evidence>
<dbReference type="GO" id="GO:0009341">
    <property type="term" value="C:beta-galactosidase complex"/>
    <property type="evidence" value="ECO:0007669"/>
    <property type="project" value="TreeGrafter"/>
</dbReference>
<dbReference type="SUPFAM" id="SSF49303">
    <property type="entry name" value="beta-Galactosidase/glucuronidase domain"/>
    <property type="match status" value="2"/>
</dbReference>
<accession>A0A3B0CFY4</accession>
<dbReference type="InterPro" id="IPR032312">
    <property type="entry name" value="LacZ_4"/>
</dbReference>
<feature type="domain" description="Beta-galactosidase" evidence="12">
    <location>
        <begin position="558"/>
        <end position="613"/>
    </location>
</feature>
<protein>
    <recommendedName>
        <fullName evidence="5">beta-galactosidase</fullName>
        <ecNumber evidence="5">3.2.1.23</ecNumber>
    </recommendedName>
</protein>
<dbReference type="Gene3D" id="2.60.120.260">
    <property type="entry name" value="Galactose-binding domain-like"/>
    <property type="match status" value="1"/>
</dbReference>
<dbReference type="InterPro" id="IPR017853">
    <property type="entry name" value="GH"/>
</dbReference>
<comment type="caution">
    <text evidence="13">The sequence shown here is derived from an EMBL/GenBank/DDBJ whole genome shotgun (WGS) entry which is preliminary data.</text>
</comment>
<evidence type="ECO:0000256" key="8">
    <source>
        <dbReference type="ARBA" id="ARBA00023295"/>
    </source>
</evidence>
<sequence length="929" mass="106398">MLLGISFSVWGQGDIEYKRVYLSGKDASETVDWDFKVTDGANSGVWSKLPVPSNWELHGFGTYNYGHDHRNENRKLGKEHGMYRHKFQVPAQWKGKTINIVFDGSMTDTRVIINSRSAGEMHQGSFYRFKYDITKLLKYGQENILEVDVAKHSANKSVNRAERQADFWIFGGIFRPVFLEVLPNHHFTRTAIDAKHTGEFNALLTLNKPISKGLVKVTLFSPEGNRVGEILSKSFERRKNELMISGSFNTIKSWNPESPHLYTALFELLEKGKVVYQKRERFGFRSVELRENDGIYVNEQRVIFKGVNRHSFWPETGRALSEENHLEDIRLMKEMNMNAVRMSHYGPDERFLELCDSLGLFVLDELTGWQDAYDTVVGPKLVKELILKDENHPSVVIWDHGNEGGWDFANEKWFHRYNIQKRPIIYPWLKRNGVDTRHYPTYGYGINRLSNGNEPFMPTELLHGLYDGGHGAGLDDFWKNYSVHPMFSGGFLWVFSDEAVVRRDRDNTLDSDGNHAPDGIVGPYREKEGSFYTIKEIWSPVQISPRTITSNFDGRLALTNTYLYTNLDQCTFSWELRSTSGFNETMVLASGTAKGPDIAPGETKYLQLEIPKNIEQGNIFSFTATDNKGMEIYTWNWPIKQPDQIAYELLQQIESDLEKGQIEVVEEKNGLKININELGFVFNRENGHLDEVSFQEKPISFNGGPLPVGIETLVKDVKWWIDKEGSFVLETCYDTYPEKIRWELLPTGLLRLEVSPLNFSADAIDFIGISFNYPENKVKGIKWMGQGPYRVWKNRTKGAEIGVWEKEYNNTITGASFDNLVYPEFKGYHGNLFWAELRTEELPIRIITETPGLFLRLYIPADPEHIAGGVAPPFPNGDISFLYEIPPIGTKFKQADKLGPSSQKSSIAHHKGDRSDPIVLWFDFGGKLP</sequence>
<comment type="similarity">
    <text evidence="3">Belongs to the glycosyl hydrolase 2 family.</text>
</comment>
<dbReference type="PANTHER" id="PTHR46323:SF2">
    <property type="entry name" value="BETA-GALACTOSIDASE"/>
    <property type="match status" value="1"/>
</dbReference>
<dbReference type="SUPFAM" id="SSF74650">
    <property type="entry name" value="Galactose mutarotase-like"/>
    <property type="match status" value="1"/>
</dbReference>
<dbReference type="Gene3D" id="2.70.98.10">
    <property type="match status" value="1"/>
</dbReference>
<feature type="domain" description="Glycoside hydrolase family 2 immunoglobulin-like beta-sandwich" evidence="9">
    <location>
        <begin position="188"/>
        <end position="285"/>
    </location>
</feature>
<dbReference type="PANTHER" id="PTHR46323">
    <property type="entry name" value="BETA-GALACTOSIDASE"/>
    <property type="match status" value="1"/>
</dbReference>
<comment type="cofactor">
    <cofactor evidence="2">
        <name>Ca(2+)</name>
        <dbReference type="ChEBI" id="CHEBI:29108"/>
    </cofactor>
</comment>
<keyword evidence="14" id="KW-1185">Reference proteome</keyword>
<keyword evidence="6" id="KW-0378">Hydrolase</keyword>
<comment type="subunit">
    <text evidence="4">Monomer.</text>
</comment>
<keyword evidence="7" id="KW-0106">Calcium</keyword>
<gene>
    <name evidence="13" type="ORF">D7Z94_06340</name>
</gene>
<evidence type="ECO:0000256" key="2">
    <source>
        <dbReference type="ARBA" id="ARBA00001913"/>
    </source>
</evidence>
<dbReference type="Pfam" id="PF02836">
    <property type="entry name" value="Glyco_hydro_2_C"/>
    <property type="match status" value="1"/>
</dbReference>
<dbReference type="Gene3D" id="2.60.40.10">
    <property type="entry name" value="Immunoglobulins"/>
    <property type="match status" value="2"/>
</dbReference>
<dbReference type="PRINTS" id="PR00132">
    <property type="entry name" value="GLHYDRLASE2"/>
</dbReference>
<dbReference type="AlphaFoldDB" id="A0A3B0CFY4"/>
<name>A0A3B0CFY4_9FLAO</name>
<proteinExistence type="inferred from homology"/>
<dbReference type="InterPro" id="IPR014718">
    <property type="entry name" value="GH-type_carb-bd"/>
</dbReference>
<dbReference type="InterPro" id="IPR006101">
    <property type="entry name" value="Glyco_hydro_2"/>
</dbReference>
<dbReference type="GO" id="GO:0030246">
    <property type="term" value="F:carbohydrate binding"/>
    <property type="evidence" value="ECO:0007669"/>
    <property type="project" value="InterPro"/>
</dbReference>
<dbReference type="OrthoDB" id="9801077at2"/>
<feature type="domain" description="Glycosyl hydrolases family 2 sugar binding" evidence="11">
    <location>
        <begin position="49"/>
        <end position="182"/>
    </location>
</feature>
<dbReference type="SUPFAM" id="SSF51445">
    <property type="entry name" value="(Trans)glycosidases"/>
    <property type="match status" value="1"/>
</dbReference>
<evidence type="ECO:0000256" key="5">
    <source>
        <dbReference type="ARBA" id="ARBA00012756"/>
    </source>
</evidence>
<dbReference type="Pfam" id="PF00703">
    <property type="entry name" value="Glyco_hydro_2"/>
    <property type="match status" value="1"/>
</dbReference>
<evidence type="ECO:0000259" key="9">
    <source>
        <dbReference type="Pfam" id="PF00703"/>
    </source>
</evidence>
<comment type="catalytic activity">
    <reaction evidence="1">
        <text>Hydrolysis of terminal non-reducing beta-D-galactose residues in beta-D-galactosides.</text>
        <dbReference type="EC" id="3.2.1.23"/>
    </reaction>
</comment>
<evidence type="ECO:0000256" key="1">
    <source>
        <dbReference type="ARBA" id="ARBA00001412"/>
    </source>
</evidence>
<keyword evidence="8" id="KW-0326">Glycosidase</keyword>
<dbReference type="Proteomes" id="UP000276603">
    <property type="component" value="Unassembled WGS sequence"/>
</dbReference>
<evidence type="ECO:0000259" key="10">
    <source>
        <dbReference type="Pfam" id="PF02836"/>
    </source>
</evidence>
<dbReference type="InterPro" id="IPR011013">
    <property type="entry name" value="Gal_mutarotase_sf_dom"/>
</dbReference>
<evidence type="ECO:0000256" key="3">
    <source>
        <dbReference type="ARBA" id="ARBA00007401"/>
    </source>
</evidence>
<dbReference type="Pfam" id="PF16353">
    <property type="entry name" value="LacZ_4"/>
    <property type="match status" value="1"/>
</dbReference>
<feature type="domain" description="Glycoside hydrolase family 2 catalytic" evidence="10">
    <location>
        <begin position="289"/>
        <end position="505"/>
    </location>
</feature>
<evidence type="ECO:0000256" key="7">
    <source>
        <dbReference type="ARBA" id="ARBA00022837"/>
    </source>
</evidence>
<dbReference type="InterPro" id="IPR006103">
    <property type="entry name" value="Glyco_hydro_2_cat"/>
</dbReference>
<dbReference type="GO" id="GO:0004565">
    <property type="term" value="F:beta-galactosidase activity"/>
    <property type="evidence" value="ECO:0007669"/>
    <property type="project" value="UniProtKB-EC"/>
</dbReference>
<dbReference type="InterPro" id="IPR050347">
    <property type="entry name" value="Bact_Beta-galactosidase"/>
</dbReference>
<dbReference type="GO" id="GO:0005990">
    <property type="term" value="P:lactose catabolic process"/>
    <property type="evidence" value="ECO:0007669"/>
    <property type="project" value="TreeGrafter"/>
</dbReference>